<name>A0A821LXN3_9BILA</name>
<dbReference type="GO" id="GO:0003682">
    <property type="term" value="F:chromatin binding"/>
    <property type="evidence" value="ECO:0007669"/>
    <property type="project" value="TreeGrafter"/>
</dbReference>
<feature type="non-terminal residue" evidence="1">
    <location>
        <position position="1"/>
    </location>
</feature>
<dbReference type="Proteomes" id="UP000663873">
    <property type="component" value="Unassembled WGS sequence"/>
</dbReference>
<organism evidence="1 2">
    <name type="scientific">Rotaria socialis</name>
    <dbReference type="NCBI Taxonomy" id="392032"/>
    <lineage>
        <taxon>Eukaryota</taxon>
        <taxon>Metazoa</taxon>
        <taxon>Spiralia</taxon>
        <taxon>Gnathifera</taxon>
        <taxon>Rotifera</taxon>
        <taxon>Eurotatoria</taxon>
        <taxon>Bdelloidea</taxon>
        <taxon>Philodinida</taxon>
        <taxon>Philodinidae</taxon>
        <taxon>Rotaria</taxon>
    </lineage>
</organism>
<accession>A0A821LXN3</accession>
<dbReference type="GO" id="GO:0061775">
    <property type="term" value="F:cohesin loader activity"/>
    <property type="evidence" value="ECO:0007669"/>
    <property type="project" value="InterPro"/>
</dbReference>
<dbReference type="InterPro" id="IPR033031">
    <property type="entry name" value="Scc2/Nipped-B"/>
</dbReference>
<reference evidence="1" key="1">
    <citation type="submission" date="2021-02" db="EMBL/GenBank/DDBJ databases">
        <authorList>
            <person name="Nowell W R."/>
        </authorList>
    </citation>
    <scope>NUCLEOTIDE SEQUENCE</scope>
</reference>
<sequence length="92" mass="10446">NANKEILVENAIENTTLFIKAQLAKTIFPEYDPLYRSDNQSKDPLLTKQKRQKATGTKCKKVQLLYNKMISLFQGIADLMPLGKFTDTIILA</sequence>
<dbReference type="GO" id="GO:0071169">
    <property type="term" value="P:establishment of protein localization to chromatin"/>
    <property type="evidence" value="ECO:0007669"/>
    <property type="project" value="TreeGrafter"/>
</dbReference>
<feature type="non-terminal residue" evidence="1">
    <location>
        <position position="92"/>
    </location>
</feature>
<dbReference type="GO" id="GO:0034087">
    <property type="term" value="P:establishment of mitotic sister chromatid cohesion"/>
    <property type="evidence" value="ECO:0007669"/>
    <property type="project" value="TreeGrafter"/>
</dbReference>
<dbReference type="PANTHER" id="PTHR21704:SF18">
    <property type="entry name" value="NIPPED-B-LIKE PROTEIN"/>
    <property type="match status" value="1"/>
</dbReference>
<dbReference type="AlphaFoldDB" id="A0A821LXN3"/>
<proteinExistence type="predicted"/>
<dbReference type="GO" id="GO:1990414">
    <property type="term" value="P:replication-born double-strand break repair via sister chromatid exchange"/>
    <property type="evidence" value="ECO:0007669"/>
    <property type="project" value="TreeGrafter"/>
</dbReference>
<dbReference type="PANTHER" id="PTHR21704">
    <property type="entry name" value="NIPPED-B-LIKE PROTEIN DELANGIN SCC2-RELATED"/>
    <property type="match status" value="1"/>
</dbReference>
<comment type="caution">
    <text evidence="1">The sequence shown here is derived from an EMBL/GenBank/DDBJ whole genome shotgun (WGS) entry which is preliminary data.</text>
</comment>
<dbReference type="GO" id="GO:0140588">
    <property type="term" value="P:chromatin looping"/>
    <property type="evidence" value="ECO:0007669"/>
    <property type="project" value="InterPro"/>
</dbReference>
<gene>
    <name evidence="1" type="ORF">UJA718_LOCUS39290</name>
</gene>
<dbReference type="GO" id="GO:0010468">
    <property type="term" value="P:regulation of gene expression"/>
    <property type="evidence" value="ECO:0007669"/>
    <property type="project" value="InterPro"/>
</dbReference>
<evidence type="ECO:0000313" key="1">
    <source>
        <dbReference type="EMBL" id="CAF4757901.1"/>
    </source>
</evidence>
<dbReference type="GO" id="GO:0090694">
    <property type="term" value="C:Scc2-Scc4 cohesin loading complex"/>
    <property type="evidence" value="ECO:0007669"/>
    <property type="project" value="TreeGrafter"/>
</dbReference>
<protein>
    <submittedName>
        <fullName evidence="1">Uncharacterized protein</fullName>
    </submittedName>
</protein>
<dbReference type="EMBL" id="CAJOBP010041439">
    <property type="protein sequence ID" value="CAF4757901.1"/>
    <property type="molecule type" value="Genomic_DNA"/>
</dbReference>
<keyword evidence="2" id="KW-1185">Reference proteome</keyword>
<evidence type="ECO:0000313" key="2">
    <source>
        <dbReference type="Proteomes" id="UP000663873"/>
    </source>
</evidence>